<evidence type="ECO:0000313" key="4">
    <source>
        <dbReference type="EMBL" id="GGA23050.1"/>
    </source>
</evidence>
<dbReference type="Pfam" id="PF01370">
    <property type="entry name" value="Epimerase"/>
    <property type="match status" value="1"/>
</dbReference>
<evidence type="ECO:0000256" key="2">
    <source>
        <dbReference type="SAM" id="MobiDB-lite"/>
    </source>
</evidence>
<keyword evidence="5" id="KW-1185">Reference proteome</keyword>
<organism evidence="4 5">
    <name type="scientific">Sediminivirga luteola</name>
    <dbReference type="NCBI Taxonomy" id="1774748"/>
    <lineage>
        <taxon>Bacteria</taxon>
        <taxon>Bacillati</taxon>
        <taxon>Actinomycetota</taxon>
        <taxon>Actinomycetes</taxon>
        <taxon>Micrococcales</taxon>
        <taxon>Brevibacteriaceae</taxon>
        <taxon>Sediminivirga</taxon>
    </lineage>
</organism>
<protein>
    <recommendedName>
        <fullName evidence="3">NAD-dependent epimerase/dehydratase domain-containing protein</fullName>
    </recommendedName>
</protein>
<keyword evidence="1" id="KW-0175">Coiled coil</keyword>
<dbReference type="InterPro" id="IPR001509">
    <property type="entry name" value="Epimerase_deHydtase"/>
</dbReference>
<proteinExistence type="predicted"/>
<evidence type="ECO:0000256" key="1">
    <source>
        <dbReference type="SAM" id="Coils"/>
    </source>
</evidence>
<dbReference type="PANTHER" id="PTHR43245">
    <property type="entry name" value="BIFUNCTIONAL POLYMYXIN RESISTANCE PROTEIN ARNA"/>
    <property type="match status" value="1"/>
</dbReference>
<dbReference type="SUPFAM" id="SSF51735">
    <property type="entry name" value="NAD(P)-binding Rossmann-fold domains"/>
    <property type="match status" value="1"/>
</dbReference>
<feature type="domain" description="NAD-dependent epimerase/dehydratase" evidence="3">
    <location>
        <begin position="3"/>
        <end position="241"/>
    </location>
</feature>
<sequence length="528" mass="57181">MRVAVVGATGNAGTAVLRELARREEIDSVVGIARRLPDGDAEPFAGCEWRSLDIAGEDAAEGLEEAFRGADAVIHLAWLIQPGSKRELLRQVNVTGTARVLAAAARAGVKHIAVASSVGAYSPVDDDRPRDETWPTMGVPGSHYSEDKAAQERVMDEFEAKHPGVCLARIRPGLVFQGSAGSQIQRYFAGVLAPVQLLKHVRPPVLPLPKGVRAQAVHSDDVARAYVEAIVRGAHGAYNVCADDVLDAAAIARIVGRGRLLPLPARPLVPLIKAANRAHLLPMDEGWLRMALRVPLLDNSKAKRDLGWRPRTTAAQALEELIEGMSTGEGTASVPMRPRRAAVAESALLPAEGHRIPDEIDGVLLRQYIADHLSGATAGLSRISMMASVYVDTPVFAQLSAVAEDVRQEHAFLQELMKRQGFPRPAAAPAFWAGERLARLKPYSRPMKRSPSGLVLNTELMLAAVTAKLHGWLVLREHATELGVPAAAFERLIADAERQLSQLGAVHEHAREMAFRRHRETFRPVSDS</sequence>
<dbReference type="InterPro" id="IPR036291">
    <property type="entry name" value="NAD(P)-bd_dom_sf"/>
</dbReference>
<feature type="coiled-coil region" evidence="1">
    <location>
        <begin position="486"/>
        <end position="513"/>
    </location>
</feature>
<evidence type="ECO:0000313" key="5">
    <source>
        <dbReference type="Proteomes" id="UP000616114"/>
    </source>
</evidence>
<dbReference type="InterPro" id="IPR050177">
    <property type="entry name" value="Lipid_A_modif_metabolic_enz"/>
</dbReference>
<gene>
    <name evidence="4" type="ORF">GCM10011333_27570</name>
</gene>
<comment type="caution">
    <text evidence="4">The sequence shown here is derived from an EMBL/GenBank/DDBJ whole genome shotgun (WGS) entry which is preliminary data.</text>
</comment>
<dbReference type="EMBL" id="BMFY01000013">
    <property type="protein sequence ID" value="GGA23050.1"/>
    <property type="molecule type" value="Genomic_DNA"/>
</dbReference>
<evidence type="ECO:0000259" key="3">
    <source>
        <dbReference type="Pfam" id="PF01370"/>
    </source>
</evidence>
<accession>A0A8J2TZX5</accession>
<dbReference type="AlphaFoldDB" id="A0A8J2TZX5"/>
<dbReference type="RefSeq" id="WP_188551478.1">
    <property type="nucleotide sequence ID" value="NZ_BMFY01000013.1"/>
</dbReference>
<dbReference type="Gene3D" id="3.40.50.720">
    <property type="entry name" value="NAD(P)-binding Rossmann-like Domain"/>
    <property type="match status" value="1"/>
</dbReference>
<name>A0A8J2TZX5_9MICO</name>
<dbReference type="Proteomes" id="UP000616114">
    <property type="component" value="Unassembled WGS sequence"/>
</dbReference>
<reference evidence="4" key="2">
    <citation type="submission" date="2020-09" db="EMBL/GenBank/DDBJ databases">
        <authorList>
            <person name="Sun Q."/>
            <person name="Zhou Y."/>
        </authorList>
    </citation>
    <scope>NUCLEOTIDE SEQUENCE</scope>
    <source>
        <strain evidence="4">CGMCC 1.12785</strain>
    </source>
</reference>
<feature type="region of interest" description="Disordered" evidence="2">
    <location>
        <begin position="124"/>
        <end position="143"/>
    </location>
</feature>
<reference evidence="4" key="1">
    <citation type="journal article" date="2014" name="Int. J. Syst. Evol. Microbiol.">
        <title>Complete genome sequence of Corynebacterium casei LMG S-19264T (=DSM 44701T), isolated from a smear-ripened cheese.</title>
        <authorList>
            <consortium name="US DOE Joint Genome Institute (JGI-PGF)"/>
            <person name="Walter F."/>
            <person name="Albersmeier A."/>
            <person name="Kalinowski J."/>
            <person name="Ruckert C."/>
        </authorList>
    </citation>
    <scope>NUCLEOTIDE SEQUENCE</scope>
    <source>
        <strain evidence="4">CGMCC 1.12785</strain>
    </source>
</reference>